<dbReference type="GO" id="GO:0005737">
    <property type="term" value="C:cytoplasm"/>
    <property type="evidence" value="ECO:0007669"/>
    <property type="project" value="TreeGrafter"/>
</dbReference>
<organism evidence="2">
    <name type="scientific">Tanacetum cinerariifolium</name>
    <name type="common">Dalmatian daisy</name>
    <name type="synonym">Chrysanthemum cinerariifolium</name>
    <dbReference type="NCBI Taxonomy" id="118510"/>
    <lineage>
        <taxon>Eukaryota</taxon>
        <taxon>Viridiplantae</taxon>
        <taxon>Streptophyta</taxon>
        <taxon>Embryophyta</taxon>
        <taxon>Tracheophyta</taxon>
        <taxon>Spermatophyta</taxon>
        <taxon>Magnoliopsida</taxon>
        <taxon>eudicotyledons</taxon>
        <taxon>Gunneridae</taxon>
        <taxon>Pentapetalae</taxon>
        <taxon>asterids</taxon>
        <taxon>campanulids</taxon>
        <taxon>Asterales</taxon>
        <taxon>Asteraceae</taxon>
        <taxon>Asteroideae</taxon>
        <taxon>Anthemideae</taxon>
        <taxon>Anthemidinae</taxon>
        <taxon>Tanacetum</taxon>
    </lineage>
</organism>
<evidence type="ECO:0000313" key="2">
    <source>
        <dbReference type="EMBL" id="GEU83979.1"/>
    </source>
</evidence>
<evidence type="ECO:0000259" key="1">
    <source>
        <dbReference type="Pfam" id="PF10354"/>
    </source>
</evidence>
<dbReference type="GO" id="GO:0070475">
    <property type="term" value="P:rRNA base methylation"/>
    <property type="evidence" value="ECO:0007669"/>
    <property type="project" value="InterPro"/>
</dbReference>
<accession>A0A6L2NEK9</accession>
<comment type="caution">
    <text evidence="2">The sequence shown here is derived from an EMBL/GenBank/DDBJ whole genome shotgun (WGS) entry which is preliminary data.</text>
</comment>
<sequence length="154" mass="17514">MFKKAEKHIKNLRTLGAIVLHEIDATTMKNDLNLVGKVFDRIIFNFPHAGFIGHENNKRVIEVHRTLVRGFFKNASMMLSAQGEVHVTHKTTNPFNKWNLAQLANEVGLKLIETQDFHIEDYPGYRNKRGNGGKADKPFPLGESAKFKFAKIKA</sequence>
<dbReference type="PANTHER" id="PTHR11538:SF26">
    <property type="entry name" value="FERREDOXIN-FOLD ANTICODON-BINDING DOMAIN-CONTAINING PROTEIN 1"/>
    <property type="match status" value="1"/>
</dbReference>
<reference evidence="2" key="1">
    <citation type="journal article" date="2019" name="Sci. Rep.">
        <title>Draft genome of Tanacetum cinerariifolium, the natural source of mosquito coil.</title>
        <authorList>
            <person name="Yamashiro T."/>
            <person name="Shiraishi A."/>
            <person name="Satake H."/>
            <person name="Nakayama K."/>
        </authorList>
    </citation>
    <scope>NUCLEOTIDE SEQUENCE</scope>
</reference>
<name>A0A6L2NEK9_TANCI</name>
<dbReference type="PANTHER" id="PTHR11538">
    <property type="entry name" value="PHENYLALANYL-TRNA SYNTHETASE"/>
    <property type="match status" value="1"/>
</dbReference>
<dbReference type="EMBL" id="BKCJ010008791">
    <property type="protein sequence ID" value="GEU83979.1"/>
    <property type="molecule type" value="Genomic_DNA"/>
</dbReference>
<feature type="domain" description="25S rRNA (uridine-N(3))-methyltransferase BMT5-like" evidence="1">
    <location>
        <begin position="3"/>
        <end position="129"/>
    </location>
</feature>
<proteinExistence type="predicted"/>
<protein>
    <recommendedName>
        <fullName evidence="1">25S rRNA (uridine-N(3))-methyltransferase BMT5-like domain-containing protein</fullName>
    </recommendedName>
</protein>
<dbReference type="Pfam" id="PF10354">
    <property type="entry name" value="BMT5-like"/>
    <property type="match status" value="1"/>
</dbReference>
<gene>
    <name evidence="2" type="ORF">Tci_055957</name>
</gene>
<dbReference type="GO" id="GO:0070042">
    <property type="term" value="F:rRNA (uridine-N3-)-methyltransferase activity"/>
    <property type="evidence" value="ECO:0007669"/>
    <property type="project" value="InterPro"/>
</dbReference>
<dbReference type="AlphaFoldDB" id="A0A6L2NEK9"/>
<dbReference type="InterPro" id="IPR019446">
    <property type="entry name" value="BMT5-like"/>
</dbReference>